<sequence length="61" mass="7024">MNDSAATRWSNHDISSDGRVVEECIRTGDQERRVTWYDRRGAVMRQEGADVRRTGRSSPLE</sequence>
<gene>
    <name evidence="1" type="ORF">ELQ92_08720</name>
</gene>
<evidence type="ECO:0000313" key="2">
    <source>
        <dbReference type="Proteomes" id="UP000288603"/>
    </source>
</evidence>
<dbReference type="EMBL" id="RZNC01000003">
    <property type="protein sequence ID" value="RWZ61116.1"/>
    <property type="molecule type" value="Genomic_DNA"/>
</dbReference>
<name>A0A3S4C1Y0_9MICO</name>
<dbReference type="AlphaFoldDB" id="A0A3S4C1Y0"/>
<dbReference type="RefSeq" id="WP_128498618.1">
    <property type="nucleotide sequence ID" value="NZ_RZNC01000003.1"/>
</dbReference>
<organism evidence="1 2">
    <name type="scientific">Labedella populi</name>
    <dbReference type="NCBI Taxonomy" id="2498850"/>
    <lineage>
        <taxon>Bacteria</taxon>
        <taxon>Bacillati</taxon>
        <taxon>Actinomycetota</taxon>
        <taxon>Actinomycetes</taxon>
        <taxon>Micrococcales</taxon>
        <taxon>Microbacteriaceae</taxon>
        <taxon>Labedella</taxon>
    </lineage>
</organism>
<keyword evidence="2" id="KW-1185">Reference proteome</keyword>
<evidence type="ECO:0000313" key="1">
    <source>
        <dbReference type="EMBL" id="RWZ61116.1"/>
    </source>
</evidence>
<accession>A0A3S4C1Y0</accession>
<dbReference type="Proteomes" id="UP000288603">
    <property type="component" value="Unassembled WGS sequence"/>
</dbReference>
<protein>
    <submittedName>
        <fullName evidence="1">Uncharacterized protein</fullName>
    </submittedName>
</protein>
<proteinExistence type="predicted"/>
<comment type="caution">
    <text evidence="1">The sequence shown here is derived from an EMBL/GenBank/DDBJ whole genome shotgun (WGS) entry which is preliminary data.</text>
</comment>
<dbReference type="OrthoDB" id="9903242at2"/>
<reference evidence="1 2" key="1">
    <citation type="submission" date="2018-12" db="EMBL/GenBank/DDBJ databases">
        <authorList>
            <person name="Li F."/>
        </authorList>
    </citation>
    <scope>NUCLEOTIDE SEQUENCE [LARGE SCALE GENOMIC DNA]</scope>
    <source>
        <strain evidence="1 2">8H24J-4-2</strain>
    </source>
</reference>